<dbReference type="AlphaFoldDB" id="A0A914Q7U1"/>
<sequence length="109" mass="12404">MSFQLIQKVKNLCSSESRILRDIVNMRKQLSDRLTSVSNFNVKIQDASVHIVGYLSQIERQVDNLGTQNWENKKHLETLEDNLYVAASRSVWVQESSELTLALLLRGGG</sequence>
<proteinExistence type="predicted"/>
<evidence type="ECO:0000313" key="2">
    <source>
        <dbReference type="WBParaSite" id="PDA_v2.g27510.t1"/>
    </source>
</evidence>
<dbReference type="WBParaSite" id="PDA_v2.g27510.t1">
    <property type="protein sequence ID" value="PDA_v2.g27510.t1"/>
    <property type="gene ID" value="PDA_v2.g27510"/>
</dbReference>
<organism evidence="1 2">
    <name type="scientific">Panagrolaimus davidi</name>
    <dbReference type="NCBI Taxonomy" id="227884"/>
    <lineage>
        <taxon>Eukaryota</taxon>
        <taxon>Metazoa</taxon>
        <taxon>Ecdysozoa</taxon>
        <taxon>Nematoda</taxon>
        <taxon>Chromadorea</taxon>
        <taxon>Rhabditida</taxon>
        <taxon>Tylenchina</taxon>
        <taxon>Panagrolaimomorpha</taxon>
        <taxon>Panagrolaimoidea</taxon>
        <taxon>Panagrolaimidae</taxon>
        <taxon>Panagrolaimus</taxon>
    </lineage>
</organism>
<reference evidence="2" key="1">
    <citation type="submission" date="2022-11" db="UniProtKB">
        <authorList>
            <consortium name="WormBaseParasite"/>
        </authorList>
    </citation>
    <scope>IDENTIFICATION</scope>
</reference>
<keyword evidence="1" id="KW-1185">Reference proteome</keyword>
<dbReference type="Proteomes" id="UP000887578">
    <property type="component" value="Unplaced"/>
</dbReference>
<protein>
    <submittedName>
        <fullName evidence="2">Uncharacterized protein</fullName>
    </submittedName>
</protein>
<name>A0A914Q7U1_9BILA</name>
<accession>A0A914Q7U1</accession>
<evidence type="ECO:0000313" key="1">
    <source>
        <dbReference type="Proteomes" id="UP000887578"/>
    </source>
</evidence>